<dbReference type="InterPro" id="IPR003439">
    <property type="entry name" value="ABC_transporter-like_ATP-bd"/>
</dbReference>
<protein>
    <submittedName>
        <fullName evidence="6">Putative ABC transport system ATP-binding protein</fullName>
    </submittedName>
</protein>
<dbReference type="InterPro" id="IPR003593">
    <property type="entry name" value="AAA+_ATPase"/>
</dbReference>
<evidence type="ECO:0000256" key="3">
    <source>
        <dbReference type="ARBA" id="ARBA00022840"/>
    </source>
</evidence>
<dbReference type="STRING" id="1477437.SAMN05444682_101287"/>
<keyword evidence="7" id="KW-1185">Reference proteome</keyword>
<dbReference type="AlphaFoldDB" id="A0A1I3D2F9"/>
<dbReference type="GO" id="GO:0022857">
    <property type="term" value="F:transmembrane transporter activity"/>
    <property type="evidence" value="ECO:0007669"/>
    <property type="project" value="TreeGrafter"/>
</dbReference>
<keyword evidence="2" id="KW-0547">Nucleotide-binding</keyword>
<dbReference type="PANTHER" id="PTHR24220:SF86">
    <property type="entry name" value="ABC TRANSPORTER ABCH.1"/>
    <property type="match status" value="1"/>
</dbReference>
<dbReference type="RefSeq" id="WP_090623090.1">
    <property type="nucleotide sequence ID" value="NZ_FOQO01000001.1"/>
</dbReference>
<evidence type="ECO:0000259" key="5">
    <source>
        <dbReference type="PROSITE" id="PS50893"/>
    </source>
</evidence>
<dbReference type="PANTHER" id="PTHR24220">
    <property type="entry name" value="IMPORT ATP-BINDING PROTEIN"/>
    <property type="match status" value="1"/>
</dbReference>
<name>A0A1I3D2F9_9SPHI</name>
<sequence>MSQPLIQITDIGRKYVIGAETIHALKSVSLEINKGEFVALMGPSGSGKSTLMNILGCLDTPTRGDYILNGINVSDMSDDELAEVRNKEIGFVFQTFNLLPRSTSLDNVALPLIYAGYSKKSREEMAQKALESVGLGNRVDHKPNELSGGQRQRVAVARALINNPSIILADEPTGNLDTKTSIEIMGLLEEIHSRGNTIILVTHEEDIAQHAHRIVRMRDGLIEDDYPNKDVKSVSPRLAALREKGTDFENI</sequence>
<comment type="similarity">
    <text evidence="4">Belongs to the ABC transporter superfamily. Macrolide exporter (TC 3.A.1.122) family.</text>
</comment>
<evidence type="ECO:0000256" key="4">
    <source>
        <dbReference type="ARBA" id="ARBA00038388"/>
    </source>
</evidence>
<dbReference type="InterPro" id="IPR017871">
    <property type="entry name" value="ABC_transporter-like_CS"/>
</dbReference>
<dbReference type="Gene3D" id="3.40.50.300">
    <property type="entry name" value="P-loop containing nucleotide triphosphate hydrolases"/>
    <property type="match status" value="1"/>
</dbReference>
<keyword evidence="1" id="KW-0813">Transport</keyword>
<dbReference type="OrthoDB" id="9782239at2"/>
<dbReference type="GO" id="GO:0016887">
    <property type="term" value="F:ATP hydrolysis activity"/>
    <property type="evidence" value="ECO:0007669"/>
    <property type="project" value="InterPro"/>
</dbReference>
<keyword evidence="3 6" id="KW-0067">ATP-binding</keyword>
<gene>
    <name evidence="6" type="ORF">SAMN05444682_101287</name>
</gene>
<dbReference type="InterPro" id="IPR017911">
    <property type="entry name" value="MacB-like_ATP-bd"/>
</dbReference>
<dbReference type="CDD" id="cd03255">
    <property type="entry name" value="ABC_MJ0796_LolCDE_FtsE"/>
    <property type="match status" value="1"/>
</dbReference>
<dbReference type="InterPro" id="IPR027417">
    <property type="entry name" value="P-loop_NTPase"/>
</dbReference>
<dbReference type="SMART" id="SM00382">
    <property type="entry name" value="AAA"/>
    <property type="match status" value="1"/>
</dbReference>
<dbReference type="Pfam" id="PF00005">
    <property type="entry name" value="ABC_tran"/>
    <property type="match status" value="1"/>
</dbReference>
<evidence type="ECO:0000256" key="1">
    <source>
        <dbReference type="ARBA" id="ARBA00022448"/>
    </source>
</evidence>
<organism evidence="6 7">
    <name type="scientific">Parapedobacter indicus</name>
    <dbReference type="NCBI Taxonomy" id="1477437"/>
    <lineage>
        <taxon>Bacteria</taxon>
        <taxon>Pseudomonadati</taxon>
        <taxon>Bacteroidota</taxon>
        <taxon>Sphingobacteriia</taxon>
        <taxon>Sphingobacteriales</taxon>
        <taxon>Sphingobacteriaceae</taxon>
        <taxon>Parapedobacter</taxon>
    </lineage>
</organism>
<dbReference type="GO" id="GO:0005886">
    <property type="term" value="C:plasma membrane"/>
    <property type="evidence" value="ECO:0007669"/>
    <property type="project" value="TreeGrafter"/>
</dbReference>
<dbReference type="SUPFAM" id="SSF52540">
    <property type="entry name" value="P-loop containing nucleoside triphosphate hydrolases"/>
    <property type="match status" value="1"/>
</dbReference>
<evidence type="ECO:0000313" key="6">
    <source>
        <dbReference type="EMBL" id="SFH80846.1"/>
    </source>
</evidence>
<feature type="domain" description="ABC transporter" evidence="5">
    <location>
        <begin position="6"/>
        <end position="244"/>
    </location>
</feature>
<dbReference type="PROSITE" id="PS50893">
    <property type="entry name" value="ABC_TRANSPORTER_2"/>
    <property type="match status" value="1"/>
</dbReference>
<dbReference type="Proteomes" id="UP000198670">
    <property type="component" value="Unassembled WGS sequence"/>
</dbReference>
<dbReference type="GO" id="GO:0005524">
    <property type="term" value="F:ATP binding"/>
    <property type="evidence" value="ECO:0007669"/>
    <property type="project" value="UniProtKB-KW"/>
</dbReference>
<evidence type="ECO:0000256" key="2">
    <source>
        <dbReference type="ARBA" id="ARBA00022741"/>
    </source>
</evidence>
<reference evidence="6 7" key="1">
    <citation type="submission" date="2016-10" db="EMBL/GenBank/DDBJ databases">
        <authorList>
            <person name="de Groot N.N."/>
        </authorList>
    </citation>
    <scope>NUCLEOTIDE SEQUENCE [LARGE SCALE GENOMIC DNA]</scope>
    <source>
        <strain evidence="6 7">RK1</strain>
    </source>
</reference>
<dbReference type="FunFam" id="3.40.50.300:FF:000032">
    <property type="entry name" value="Export ABC transporter ATP-binding protein"/>
    <property type="match status" value="1"/>
</dbReference>
<evidence type="ECO:0000313" key="7">
    <source>
        <dbReference type="Proteomes" id="UP000198670"/>
    </source>
</evidence>
<dbReference type="InterPro" id="IPR015854">
    <property type="entry name" value="ABC_transpr_LolD-like"/>
</dbReference>
<dbReference type="PROSITE" id="PS00211">
    <property type="entry name" value="ABC_TRANSPORTER_1"/>
    <property type="match status" value="1"/>
</dbReference>
<proteinExistence type="inferred from homology"/>
<dbReference type="GO" id="GO:0098796">
    <property type="term" value="C:membrane protein complex"/>
    <property type="evidence" value="ECO:0007669"/>
    <property type="project" value="UniProtKB-ARBA"/>
</dbReference>
<accession>A0A1I3D2F9</accession>
<dbReference type="EMBL" id="FOQO01000001">
    <property type="protein sequence ID" value="SFH80846.1"/>
    <property type="molecule type" value="Genomic_DNA"/>
</dbReference>